<evidence type="ECO:0000313" key="5">
    <source>
        <dbReference type="Proteomes" id="UP000182367"/>
    </source>
</evidence>
<evidence type="ECO:0000313" key="6">
    <source>
        <dbReference type="Proteomes" id="UP000321579"/>
    </source>
</evidence>
<evidence type="ECO:0000313" key="1">
    <source>
        <dbReference type="EMBL" id="GEL10956.1"/>
    </source>
</evidence>
<dbReference type="SUPFAM" id="SSF55729">
    <property type="entry name" value="Acyl-CoA N-acyltransferases (Nat)"/>
    <property type="match status" value="1"/>
</dbReference>
<protein>
    <recommendedName>
        <fullName evidence="7">N-acetyltransferase domain-containing protein</fullName>
    </recommendedName>
</protein>
<organism evidence="2 4">
    <name type="scientific">Flavobacterium glycines</name>
    <dbReference type="NCBI Taxonomy" id="551990"/>
    <lineage>
        <taxon>Bacteria</taxon>
        <taxon>Pseudomonadati</taxon>
        <taxon>Bacteroidota</taxon>
        <taxon>Flavobacteriia</taxon>
        <taxon>Flavobacteriales</taxon>
        <taxon>Flavobacteriaceae</taxon>
        <taxon>Flavobacterium</taxon>
    </lineage>
</organism>
<reference evidence="1 6" key="4">
    <citation type="submission" date="2019-07" db="EMBL/GenBank/DDBJ databases">
        <title>Whole genome shotgun sequence of Flavobacterium glycines NBRC 105008.</title>
        <authorList>
            <person name="Hosoyama A."/>
            <person name="Uohara A."/>
            <person name="Ohji S."/>
            <person name="Ichikawa N."/>
        </authorList>
    </citation>
    <scope>NUCLEOTIDE SEQUENCE [LARGE SCALE GENOMIC DNA]</scope>
    <source>
        <strain evidence="1 6">NBRC 105008</strain>
    </source>
</reference>
<dbReference type="Proteomes" id="UP000093226">
    <property type="component" value="Unassembled WGS sequence"/>
</dbReference>
<dbReference type="OrthoDB" id="1357119at2"/>
<dbReference type="EMBL" id="BJVF01000002">
    <property type="protein sequence ID" value="GEL10956.1"/>
    <property type="molecule type" value="Genomic_DNA"/>
</dbReference>
<dbReference type="AlphaFoldDB" id="A0A1B9DGI9"/>
<evidence type="ECO:0008006" key="7">
    <source>
        <dbReference type="Google" id="ProtNLM"/>
    </source>
</evidence>
<dbReference type="Proteomes" id="UP000182367">
    <property type="component" value="Unassembled WGS sequence"/>
</dbReference>
<evidence type="ECO:0000313" key="2">
    <source>
        <dbReference type="EMBL" id="OCB68780.1"/>
    </source>
</evidence>
<reference evidence="4" key="1">
    <citation type="submission" date="2016-03" db="EMBL/GenBank/DDBJ databases">
        <title>Draft genome sequence of Paenibacillus glacialis DSM 22343.</title>
        <authorList>
            <person name="Shin S.-K."/>
            <person name="Yi H."/>
        </authorList>
    </citation>
    <scope>NUCLEOTIDE SEQUENCE [LARGE SCALE GENOMIC DNA]</scope>
    <source>
        <strain evidence="4">NBRC 105008</strain>
    </source>
</reference>
<dbReference type="InterPro" id="IPR016181">
    <property type="entry name" value="Acyl_CoA_acyltransferase"/>
</dbReference>
<comment type="caution">
    <text evidence="2">The sequence shown here is derived from an EMBL/GenBank/DDBJ whole genome shotgun (WGS) entry which is preliminary data.</text>
</comment>
<reference evidence="2" key="2">
    <citation type="submission" date="2016-03" db="EMBL/GenBank/DDBJ databases">
        <authorList>
            <person name="Ploux O."/>
        </authorList>
    </citation>
    <scope>NUCLEOTIDE SEQUENCE</scope>
    <source>
        <strain evidence="2">NBRC 105008</strain>
    </source>
</reference>
<proteinExistence type="predicted"/>
<gene>
    <name evidence="2" type="ORF">FBGL_14410</name>
    <name evidence="1" type="ORF">FGL01_16950</name>
    <name evidence="3" type="ORF">SAMN05192550_1967</name>
</gene>
<dbReference type="EMBL" id="FNEO01000002">
    <property type="protein sequence ID" value="SDJ34868.1"/>
    <property type="molecule type" value="Genomic_DNA"/>
</dbReference>
<dbReference type="STRING" id="551990.SAMN05192550_1967"/>
<keyword evidence="5" id="KW-1185">Reference proteome</keyword>
<evidence type="ECO:0000313" key="3">
    <source>
        <dbReference type="EMBL" id="SDJ34868.1"/>
    </source>
</evidence>
<accession>A0A1B9DGI9</accession>
<name>A0A1B9DGI9_9FLAO</name>
<dbReference type="Gene3D" id="3.40.630.30">
    <property type="match status" value="1"/>
</dbReference>
<dbReference type="Proteomes" id="UP000321579">
    <property type="component" value="Unassembled WGS sequence"/>
</dbReference>
<dbReference type="RefSeq" id="WP_066329624.1">
    <property type="nucleotide sequence ID" value="NZ_BJVF01000002.1"/>
</dbReference>
<reference evidence="3 5" key="3">
    <citation type="submission" date="2016-10" db="EMBL/GenBank/DDBJ databases">
        <authorList>
            <person name="Varghese N."/>
            <person name="Submissions S."/>
        </authorList>
    </citation>
    <scope>NUCLEOTIDE SEQUENCE [LARGE SCALE GENOMIC DNA]</scope>
    <source>
        <strain evidence="3 5">Gm-149</strain>
    </source>
</reference>
<dbReference type="EMBL" id="LVEO01000029">
    <property type="protein sequence ID" value="OCB68780.1"/>
    <property type="molecule type" value="Genomic_DNA"/>
</dbReference>
<evidence type="ECO:0000313" key="4">
    <source>
        <dbReference type="Proteomes" id="UP000093226"/>
    </source>
</evidence>
<sequence>METILKQQQNLSFRAVTITDLNAIISLYQQQNTSFTESNLQFNHQFGLPLYVAEWDNEIVGYSYVAATNSDDYCLKTTINTTFSNYPINEHLILESELFFESEWQNDSLKKLKMAIDQLVNWLNNSKS</sequence>